<dbReference type="EMBL" id="JAGEOK010000054">
    <property type="protein sequence ID" value="MBO2444866.1"/>
    <property type="molecule type" value="Genomic_DNA"/>
</dbReference>
<dbReference type="Pfam" id="PF00528">
    <property type="entry name" value="BPD_transp_1"/>
    <property type="match status" value="1"/>
</dbReference>
<evidence type="ECO:0000313" key="10">
    <source>
        <dbReference type="EMBL" id="MBO2444866.1"/>
    </source>
</evidence>
<evidence type="ECO:0000256" key="6">
    <source>
        <dbReference type="ARBA" id="ARBA00023136"/>
    </source>
</evidence>
<keyword evidence="6 7" id="KW-0472">Membrane</keyword>
<feature type="region of interest" description="Disordered" evidence="8">
    <location>
        <begin position="1"/>
        <end position="50"/>
    </location>
</feature>
<dbReference type="Proteomes" id="UP000666915">
    <property type="component" value="Unassembled WGS sequence"/>
</dbReference>
<comment type="caution">
    <text evidence="10">The sequence shown here is derived from an EMBL/GenBank/DDBJ whole genome shotgun (WGS) entry which is preliminary data.</text>
</comment>
<evidence type="ECO:0000256" key="8">
    <source>
        <dbReference type="SAM" id="MobiDB-lite"/>
    </source>
</evidence>
<keyword evidence="5 7" id="KW-1133">Transmembrane helix</keyword>
<comment type="subcellular location">
    <subcellularLocation>
        <location evidence="1 7">Cell membrane</location>
        <topology evidence="1 7">Multi-pass membrane protein</topology>
    </subcellularLocation>
</comment>
<feature type="transmembrane region" description="Helical" evidence="7">
    <location>
        <begin position="119"/>
        <end position="144"/>
    </location>
</feature>
<evidence type="ECO:0000313" key="11">
    <source>
        <dbReference type="Proteomes" id="UP000666915"/>
    </source>
</evidence>
<feature type="transmembrane region" description="Helical" evidence="7">
    <location>
        <begin position="310"/>
        <end position="330"/>
    </location>
</feature>
<protein>
    <submittedName>
        <fullName evidence="10">Sugar ABC transporter permease</fullName>
    </submittedName>
</protein>
<evidence type="ECO:0000256" key="1">
    <source>
        <dbReference type="ARBA" id="ARBA00004651"/>
    </source>
</evidence>
<organism evidence="10 11">
    <name type="scientific">Actinomadura nitritigenes</name>
    <dbReference type="NCBI Taxonomy" id="134602"/>
    <lineage>
        <taxon>Bacteria</taxon>
        <taxon>Bacillati</taxon>
        <taxon>Actinomycetota</taxon>
        <taxon>Actinomycetes</taxon>
        <taxon>Streptosporangiales</taxon>
        <taxon>Thermomonosporaceae</taxon>
        <taxon>Actinomadura</taxon>
    </lineage>
</organism>
<comment type="similarity">
    <text evidence="7">Belongs to the binding-protein-dependent transport system permease family.</text>
</comment>
<keyword evidence="3" id="KW-1003">Cell membrane</keyword>
<dbReference type="Gene3D" id="1.10.3720.10">
    <property type="entry name" value="MetI-like"/>
    <property type="match status" value="1"/>
</dbReference>
<sequence>MTSSAGHLPGRADAASGTESDRAAVSESALVPGSAAEPARGRPVLGRGTGPRRRLRHRNWYAYLFVAPSLFGVFAFLLLPLLIVLGLSLFHWELLSSPSFAGLANYRRLAGDGGTWHSVWVTVLFVLLSIPAQTVLGLLLALLLNQRVKGVAFYRALFVVPWMATPIVMGLVWTWIFDPRDGALNKLLGVAGVSGPDWLTDPSWALPSVALVNVWQYSGYTMLFFLAGLQGIPQELYDAAATDGASPVQRFFQITLPLLNPTTFFVTVTNLVGAFQIFDTVYAMTDGGPSGSTEVLNFRIYETAFRQFDFGYASTLAALLFLLILAVTLAQVRFFAKRTTYDLS</sequence>
<feature type="transmembrane region" description="Helical" evidence="7">
    <location>
        <begin position="258"/>
        <end position="278"/>
    </location>
</feature>
<feature type="transmembrane region" description="Helical" evidence="7">
    <location>
        <begin position="204"/>
        <end position="227"/>
    </location>
</feature>
<dbReference type="PROSITE" id="PS50928">
    <property type="entry name" value="ABC_TM1"/>
    <property type="match status" value="1"/>
</dbReference>
<dbReference type="PANTHER" id="PTHR30193">
    <property type="entry name" value="ABC TRANSPORTER PERMEASE PROTEIN"/>
    <property type="match status" value="1"/>
</dbReference>
<name>A0ABS3RF59_9ACTN</name>
<accession>A0ABS3RF59</accession>
<keyword evidence="4 7" id="KW-0812">Transmembrane</keyword>
<dbReference type="CDD" id="cd06261">
    <property type="entry name" value="TM_PBP2"/>
    <property type="match status" value="1"/>
</dbReference>
<dbReference type="InterPro" id="IPR051393">
    <property type="entry name" value="ABC_transporter_permease"/>
</dbReference>
<reference evidence="10 11" key="1">
    <citation type="submission" date="2021-03" db="EMBL/GenBank/DDBJ databases">
        <authorList>
            <person name="Kanchanasin P."/>
            <person name="Saeng-In P."/>
            <person name="Phongsopitanun W."/>
            <person name="Yuki M."/>
            <person name="Kudo T."/>
            <person name="Ohkuma M."/>
            <person name="Tanasupawat S."/>
        </authorList>
    </citation>
    <scope>NUCLEOTIDE SEQUENCE [LARGE SCALE GENOMIC DNA]</scope>
    <source>
        <strain evidence="10 11">L46</strain>
    </source>
</reference>
<feature type="transmembrane region" description="Helical" evidence="7">
    <location>
        <begin position="60"/>
        <end position="90"/>
    </location>
</feature>
<evidence type="ECO:0000256" key="2">
    <source>
        <dbReference type="ARBA" id="ARBA00022448"/>
    </source>
</evidence>
<dbReference type="InterPro" id="IPR000515">
    <property type="entry name" value="MetI-like"/>
</dbReference>
<proteinExistence type="inferred from homology"/>
<feature type="domain" description="ABC transmembrane type-1" evidence="9">
    <location>
        <begin position="119"/>
        <end position="331"/>
    </location>
</feature>
<dbReference type="InterPro" id="IPR035906">
    <property type="entry name" value="MetI-like_sf"/>
</dbReference>
<keyword evidence="11" id="KW-1185">Reference proteome</keyword>
<evidence type="ECO:0000256" key="3">
    <source>
        <dbReference type="ARBA" id="ARBA00022475"/>
    </source>
</evidence>
<evidence type="ECO:0000259" key="9">
    <source>
        <dbReference type="PROSITE" id="PS50928"/>
    </source>
</evidence>
<evidence type="ECO:0000256" key="7">
    <source>
        <dbReference type="RuleBase" id="RU363032"/>
    </source>
</evidence>
<evidence type="ECO:0000256" key="5">
    <source>
        <dbReference type="ARBA" id="ARBA00022989"/>
    </source>
</evidence>
<evidence type="ECO:0000256" key="4">
    <source>
        <dbReference type="ARBA" id="ARBA00022692"/>
    </source>
</evidence>
<gene>
    <name evidence="10" type="ORF">J4557_45900</name>
</gene>
<keyword evidence="2 7" id="KW-0813">Transport</keyword>
<feature type="transmembrane region" description="Helical" evidence="7">
    <location>
        <begin position="156"/>
        <end position="176"/>
    </location>
</feature>
<dbReference type="SUPFAM" id="SSF161098">
    <property type="entry name" value="MetI-like"/>
    <property type="match status" value="1"/>
</dbReference>
<dbReference type="PANTHER" id="PTHR30193:SF37">
    <property type="entry name" value="INNER MEMBRANE ABC TRANSPORTER PERMEASE PROTEIN YCJO"/>
    <property type="match status" value="1"/>
</dbReference>
<dbReference type="RefSeq" id="WP_208273715.1">
    <property type="nucleotide sequence ID" value="NZ_BAAAGM010000073.1"/>
</dbReference>